<dbReference type="GO" id="GO:0004342">
    <property type="term" value="F:glucosamine-6-phosphate deaminase activity"/>
    <property type="evidence" value="ECO:0007669"/>
    <property type="project" value="UniProtKB-EC"/>
</dbReference>
<dbReference type="Gene3D" id="3.40.50.1360">
    <property type="match status" value="1"/>
</dbReference>
<evidence type="ECO:0000313" key="2">
    <source>
        <dbReference type="EMBL" id="MFC0179339.1"/>
    </source>
</evidence>
<dbReference type="EMBL" id="JBHLXE010000046">
    <property type="protein sequence ID" value="MFC0179339.1"/>
    <property type="molecule type" value="Genomic_DNA"/>
</dbReference>
<dbReference type="InterPro" id="IPR052960">
    <property type="entry name" value="GlcN6P_deaminase-like"/>
</dbReference>
<keyword evidence="3" id="KW-1185">Reference proteome</keyword>
<reference evidence="2 3" key="1">
    <citation type="submission" date="2024-09" db="EMBL/GenBank/DDBJ databases">
        <authorList>
            <person name="Sun Q."/>
            <person name="Mori K."/>
        </authorList>
    </citation>
    <scope>NUCLEOTIDE SEQUENCE [LARGE SCALE GENOMIC DNA]</scope>
    <source>
        <strain evidence="2 3">CCM 8545</strain>
    </source>
</reference>
<dbReference type="EC" id="3.5.99.6" evidence="2"/>
<dbReference type="InterPro" id="IPR037171">
    <property type="entry name" value="NagB/RpiA_transferase-like"/>
</dbReference>
<name>A0ABV6C8P7_9GAMM</name>
<evidence type="ECO:0000313" key="3">
    <source>
        <dbReference type="Proteomes" id="UP001589758"/>
    </source>
</evidence>
<dbReference type="Pfam" id="PF01182">
    <property type="entry name" value="Glucosamine_iso"/>
    <property type="match status" value="1"/>
</dbReference>
<dbReference type="Proteomes" id="UP001589758">
    <property type="component" value="Unassembled WGS sequence"/>
</dbReference>
<gene>
    <name evidence="2" type="ORF">ACFFIT_04390</name>
</gene>
<dbReference type="RefSeq" id="WP_385876438.1">
    <property type="nucleotide sequence ID" value="NZ_JBHLXE010000046.1"/>
</dbReference>
<dbReference type="InterPro" id="IPR004547">
    <property type="entry name" value="Glucosamine6P_isomerase"/>
</dbReference>
<dbReference type="InterPro" id="IPR006148">
    <property type="entry name" value="Glc/Gal-6P_isomerase"/>
</dbReference>
<keyword evidence="2" id="KW-0378">Hydrolase</keyword>
<comment type="caution">
    <text evidence="2">The sequence shown here is derived from an EMBL/GenBank/DDBJ whole genome shotgun (WGS) entry which is preliminary data.</text>
</comment>
<dbReference type="PROSITE" id="PS01161">
    <property type="entry name" value="GLC_GALNAC_ISOMERASE"/>
    <property type="match status" value="1"/>
</dbReference>
<dbReference type="NCBIfam" id="NF009022">
    <property type="entry name" value="PRK12358.1"/>
    <property type="match status" value="1"/>
</dbReference>
<protein>
    <submittedName>
        <fullName evidence="2">Glucosamine-6-phosphate deaminase</fullName>
        <ecNumber evidence="2">3.5.99.6</ecNumber>
    </submittedName>
</protein>
<dbReference type="PANTHER" id="PTHR42892">
    <property type="entry name" value="GLUCOSAMINE-6-PHOSPHATE DEAMINASE-LIKE PROTEIN BT_0258-RELATED"/>
    <property type="match status" value="1"/>
</dbReference>
<proteinExistence type="predicted"/>
<dbReference type="InterPro" id="IPR018321">
    <property type="entry name" value="Glucosamine6P_isomerase_CS"/>
</dbReference>
<dbReference type="SUPFAM" id="SSF100950">
    <property type="entry name" value="NagB/RpiA/CoA transferase-like"/>
    <property type="match status" value="1"/>
</dbReference>
<organism evidence="2 3">
    <name type="scientific">Thorsellia kenyensis</name>
    <dbReference type="NCBI Taxonomy" id="1549888"/>
    <lineage>
        <taxon>Bacteria</taxon>
        <taxon>Pseudomonadati</taxon>
        <taxon>Pseudomonadota</taxon>
        <taxon>Gammaproteobacteria</taxon>
        <taxon>Enterobacterales</taxon>
        <taxon>Thorselliaceae</taxon>
        <taxon>Thorsellia</taxon>
    </lineage>
</organism>
<sequence>MQLIVEKDYEAMSQSTMTLLLSKMIQPKKVNMAITAGNTPKRTYELLVEQVKNKPHFSNVTYFNFDEIPVFDEQGYGLTMHHLNRLYFKPANISSDQIMQMTPYNYLQFDDMIDKAGGLDLILMGIGADGHFCGNLPNTTEWQDKTVRINATEKHKELLLNEVGGDITKVPDYWVTMGPKSVMHARHLVLFATGKSKANIIKQALEGPITLDVPASILQLHPNLTVVLDEDAASELTKK</sequence>
<evidence type="ECO:0000259" key="1">
    <source>
        <dbReference type="Pfam" id="PF01182"/>
    </source>
</evidence>
<feature type="domain" description="Glucosamine/galactosamine-6-phosphate isomerase" evidence="1">
    <location>
        <begin position="16"/>
        <end position="219"/>
    </location>
</feature>
<dbReference type="PANTHER" id="PTHR42892:SF1">
    <property type="entry name" value="GLUCOSAMINE-6-PHOSPHATE ISOMERASE"/>
    <property type="match status" value="1"/>
</dbReference>
<accession>A0ABV6C8P7</accession>
<dbReference type="CDD" id="cd01399">
    <property type="entry name" value="GlcN6P_deaminase"/>
    <property type="match status" value="1"/>
</dbReference>